<accession>A0A0V1Q2B3</accession>
<dbReference type="InterPro" id="IPR041735">
    <property type="entry name" value="4OHPhenylPyrv_dOase_C"/>
</dbReference>
<sequence>MSDVKLNSSSNEDSLLKELPYFSNEFDPLKDETIEELLLNGHINTTYPEDGFIGFHSLKICSTNAKQMAKYLELSMGFEEVAYRGLETNSRRLASHVVRNGNILFEIINTLESVAEQYPTVPMSKEEALSIKLDYSADEAQILKSLKEKIAKLTAEIVDDNLDRYKYAMDIKVAKENLERSILNSTSFLDAIYTIKKSINECVETSKKAIQDNFESFMIQEFVKTHGEGVMDISFNVLDVDSAFQKAIESGAYIIKLPQTISDVHGSIKLATIAVPYTDIHHTLIQNINYSGPFLPNYTRSIIEKPETYLRQLESLPPIKLDCIDHCVENYSWNQMMAHARFYANIFGFHKYWSVDEKDVFTGETALKSIVMASSNGKVKMPINEPAKGRKKSQIEEFYDFNGGPGVQHIALKTNDIIATVSSLRKRGIEFNPASQKYYDTLKQRLINDDIILKEDFNTIENLNILVDYDPETRNKSSRTCNYILQIFTKPLHDRPTLFIEIIQRHHHNGFGKGTFKGLFETIEAQQKLRGTLVSSDNTD</sequence>
<evidence type="ECO:0000256" key="8">
    <source>
        <dbReference type="ARBA" id="ARBA00013222"/>
    </source>
</evidence>
<dbReference type="AlphaFoldDB" id="A0A0V1Q2B3"/>
<dbReference type="SUPFAM" id="SSF54593">
    <property type="entry name" value="Glyoxalase/Bleomycin resistance protein/Dihydroxybiphenyl dioxygenase"/>
    <property type="match status" value="2"/>
</dbReference>
<keyword evidence="11" id="KW-0479">Metal-binding</keyword>
<evidence type="ECO:0000256" key="23">
    <source>
        <dbReference type="ARBA" id="ARBA00048047"/>
    </source>
</evidence>
<reference evidence="26 27" key="1">
    <citation type="submission" date="2015-11" db="EMBL/GenBank/DDBJ databases">
        <title>The genome of Debaryomyces fabryi.</title>
        <authorList>
            <person name="Tafer H."/>
            <person name="Lopandic K."/>
        </authorList>
    </citation>
    <scope>NUCLEOTIDE SEQUENCE [LARGE SCALE GENOMIC DNA]</scope>
    <source>
        <strain evidence="26 27">CBS 789</strain>
    </source>
</reference>
<dbReference type="InterPro" id="IPR029068">
    <property type="entry name" value="Glyas_Bleomycin-R_OHBP_Dase"/>
</dbReference>
<dbReference type="GO" id="GO:0000139">
    <property type="term" value="C:Golgi membrane"/>
    <property type="evidence" value="ECO:0007669"/>
    <property type="project" value="UniProtKB-SubCell"/>
</dbReference>
<evidence type="ECO:0000256" key="4">
    <source>
        <dbReference type="ARBA" id="ARBA00004496"/>
    </source>
</evidence>
<dbReference type="GO" id="GO:0006559">
    <property type="term" value="P:L-phenylalanine catabolic process"/>
    <property type="evidence" value="ECO:0007669"/>
    <property type="project" value="UniProtKB-UniPathway"/>
</dbReference>
<dbReference type="Gene3D" id="3.10.180.10">
    <property type="entry name" value="2,3-Dihydroxybiphenyl 1,2-Dioxygenase, domain 1"/>
    <property type="match status" value="2"/>
</dbReference>
<evidence type="ECO:0000256" key="14">
    <source>
        <dbReference type="ARBA" id="ARBA00022878"/>
    </source>
</evidence>
<keyword evidence="10" id="KW-0963">Cytoplasm</keyword>
<keyword evidence="15" id="KW-0223">Dioxygenase</keyword>
<evidence type="ECO:0000256" key="13">
    <source>
        <dbReference type="ARBA" id="ARBA00022824"/>
    </source>
</evidence>
<comment type="cofactor">
    <cofactor evidence="1">
        <name>Fe cation</name>
        <dbReference type="ChEBI" id="CHEBI:24875"/>
    </cofactor>
</comment>
<dbReference type="EC" id="1.13.11.27" evidence="8"/>
<dbReference type="NCBIfam" id="TIGR01263">
    <property type="entry name" value="4HPPD"/>
    <property type="match status" value="1"/>
</dbReference>
<dbReference type="SMR" id="A0A0V1Q2B3"/>
<feature type="domain" description="VOC" evidence="25">
    <location>
        <begin position="323"/>
        <end position="465"/>
    </location>
</feature>
<comment type="caution">
    <text evidence="26">The sequence shown here is derived from an EMBL/GenBank/DDBJ whole genome shotgun (WGS) entry which is preliminary data.</text>
</comment>
<dbReference type="GO" id="GO:0003868">
    <property type="term" value="F:4-hydroxyphenylpyruvate dioxygenase activity"/>
    <property type="evidence" value="ECO:0007669"/>
    <property type="project" value="UniProtKB-EC"/>
</dbReference>
<dbReference type="GO" id="GO:0006572">
    <property type="term" value="P:L-tyrosine catabolic process"/>
    <property type="evidence" value="ECO:0007669"/>
    <property type="project" value="UniProtKB-KW"/>
</dbReference>
<dbReference type="GeneID" id="26838613"/>
<evidence type="ECO:0000256" key="24">
    <source>
        <dbReference type="SAM" id="Coils"/>
    </source>
</evidence>
<dbReference type="Proteomes" id="UP000054251">
    <property type="component" value="Unassembled WGS sequence"/>
</dbReference>
<evidence type="ECO:0000256" key="7">
    <source>
        <dbReference type="ARBA" id="ARBA00011738"/>
    </source>
</evidence>
<comment type="catalytic activity">
    <reaction evidence="23">
        <text>3-(4-hydroxyphenyl)pyruvate + O2 = homogentisate + CO2</text>
        <dbReference type="Rhea" id="RHEA:16189"/>
        <dbReference type="ChEBI" id="CHEBI:15379"/>
        <dbReference type="ChEBI" id="CHEBI:16169"/>
        <dbReference type="ChEBI" id="CHEBI:16526"/>
        <dbReference type="ChEBI" id="CHEBI:36242"/>
        <dbReference type="EC" id="1.13.11.27"/>
    </reaction>
    <physiologicalReaction direction="left-to-right" evidence="23">
        <dbReference type="Rhea" id="RHEA:16190"/>
    </physiologicalReaction>
</comment>
<evidence type="ECO:0000256" key="5">
    <source>
        <dbReference type="ARBA" id="ARBA00005162"/>
    </source>
</evidence>
<evidence type="ECO:0000256" key="6">
    <source>
        <dbReference type="ARBA" id="ARBA00005877"/>
    </source>
</evidence>
<keyword evidence="13" id="KW-0256">Endoplasmic reticulum</keyword>
<keyword evidence="12" id="KW-0677">Repeat</keyword>
<keyword evidence="20" id="KW-0585">Phenylalanine catabolism</keyword>
<evidence type="ECO:0000313" key="27">
    <source>
        <dbReference type="Proteomes" id="UP000054251"/>
    </source>
</evidence>
<keyword evidence="18" id="KW-0333">Golgi apparatus</keyword>
<comment type="subunit">
    <text evidence="7">Homodimer.</text>
</comment>
<evidence type="ECO:0000256" key="20">
    <source>
        <dbReference type="ARBA" id="ARBA00023232"/>
    </source>
</evidence>
<dbReference type="PANTHER" id="PTHR11959">
    <property type="entry name" value="4-HYDROXYPHENYLPYRUVATE DIOXYGENASE"/>
    <property type="match status" value="1"/>
</dbReference>
<dbReference type="GO" id="GO:0005789">
    <property type="term" value="C:endoplasmic reticulum membrane"/>
    <property type="evidence" value="ECO:0007669"/>
    <property type="project" value="UniProtKB-SubCell"/>
</dbReference>
<proteinExistence type="inferred from homology"/>
<protein>
    <recommendedName>
        <fullName evidence="9">4-hydroxyphenylpyruvate dioxygenase</fullName>
        <ecNumber evidence="8">1.13.11.27</ecNumber>
    </recommendedName>
    <alternativeName>
        <fullName evidence="21">4-hydroxyphenylpyruvic acid oxidase</fullName>
    </alternativeName>
</protein>
<keyword evidence="14" id="KW-0828">Tyrosine catabolism</keyword>
<evidence type="ECO:0000313" key="26">
    <source>
        <dbReference type="EMBL" id="KSA02617.1"/>
    </source>
</evidence>
<keyword evidence="24" id="KW-0175">Coiled coil</keyword>
<dbReference type="InterPro" id="IPR005956">
    <property type="entry name" value="4OHPhenylPyrv_dOase"/>
</dbReference>
<comment type="function">
    <text evidence="22">Catalyzes the conversion of 4-hydroxyphenylpyruvic acid to homogentisic acid, one of the steps in tyrosine catabolism.</text>
</comment>
<evidence type="ECO:0000256" key="19">
    <source>
        <dbReference type="ARBA" id="ARBA00023136"/>
    </source>
</evidence>
<evidence type="ECO:0000256" key="15">
    <source>
        <dbReference type="ARBA" id="ARBA00022964"/>
    </source>
</evidence>
<keyword evidence="27" id="KW-1185">Reference proteome</keyword>
<dbReference type="CDD" id="cd07250">
    <property type="entry name" value="HPPD_C_like"/>
    <property type="match status" value="1"/>
</dbReference>
<dbReference type="InterPro" id="IPR037523">
    <property type="entry name" value="VOC_core"/>
</dbReference>
<dbReference type="InterPro" id="IPR041736">
    <property type="entry name" value="4OHPhenylPyrv_dOase_N"/>
</dbReference>
<dbReference type="FunFam" id="3.10.180.10:FF:000022">
    <property type="entry name" value="4-hydroxyphenylpyruvate dioxygenase"/>
    <property type="match status" value="1"/>
</dbReference>
<dbReference type="PROSITE" id="PS51819">
    <property type="entry name" value="VOC"/>
    <property type="match status" value="1"/>
</dbReference>
<dbReference type="PANTHER" id="PTHR11959:SF1">
    <property type="entry name" value="4-HYDROXYPHENYLPYRUVATE DIOXYGENASE"/>
    <property type="match status" value="1"/>
</dbReference>
<organism evidence="26 27">
    <name type="scientific">Debaryomyces fabryi</name>
    <dbReference type="NCBI Taxonomy" id="58627"/>
    <lineage>
        <taxon>Eukaryota</taxon>
        <taxon>Fungi</taxon>
        <taxon>Dikarya</taxon>
        <taxon>Ascomycota</taxon>
        <taxon>Saccharomycotina</taxon>
        <taxon>Pichiomycetes</taxon>
        <taxon>Debaryomycetaceae</taxon>
        <taxon>Debaryomyces</taxon>
    </lineage>
</organism>
<dbReference type="RefSeq" id="XP_015468719.1">
    <property type="nucleotide sequence ID" value="XM_015610434.1"/>
</dbReference>
<comment type="subcellular location">
    <subcellularLocation>
        <location evidence="4">Cytoplasm</location>
    </subcellularLocation>
    <subcellularLocation>
        <location evidence="3">Endoplasmic reticulum membrane</location>
        <topology evidence="3">Peripheral membrane protein</topology>
    </subcellularLocation>
    <subcellularLocation>
        <location evidence="2">Golgi apparatus membrane</location>
        <topology evidence="2">Peripheral membrane protein</topology>
    </subcellularLocation>
</comment>
<comment type="pathway">
    <text evidence="5">Amino-acid degradation; L-phenylalanine degradation; acetoacetate and fumarate from L-phenylalanine: step 3/6.</text>
</comment>
<keyword evidence="16" id="KW-0560">Oxidoreductase</keyword>
<evidence type="ECO:0000256" key="17">
    <source>
        <dbReference type="ARBA" id="ARBA00023004"/>
    </source>
</evidence>
<dbReference type="InterPro" id="IPR004360">
    <property type="entry name" value="Glyas_Fos-R_dOase_dom"/>
</dbReference>
<dbReference type="Pfam" id="PF00903">
    <property type="entry name" value="Glyoxalase"/>
    <property type="match status" value="1"/>
</dbReference>
<keyword evidence="19" id="KW-0472">Membrane</keyword>
<evidence type="ECO:0000256" key="22">
    <source>
        <dbReference type="ARBA" id="ARBA00033727"/>
    </source>
</evidence>
<evidence type="ECO:0000256" key="12">
    <source>
        <dbReference type="ARBA" id="ARBA00022737"/>
    </source>
</evidence>
<dbReference type="CDD" id="cd08342">
    <property type="entry name" value="HPPD_N_like"/>
    <property type="match status" value="1"/>
</dbReference>
<dbReference type="UniPathway" id="UPA00139">
    <property type="reaction ID" value="UER00362"/>
</dbReference>
<evidence type="ECO:0000256" key="1">
    <source>
        <dbReference type="ARBA" id="ARBA00001962"/>
    </source>
</evidence>
<evidence type="ECO:0000256" key="3">
    <source>
        <dbReference type="ARBA" id="ARBA00004406"/>
    </source>
</evidence>
<evidence type="ECO:0000256" key="10">
    <source>
        <dbReference type="ARBA" id="ARBA00022490"/>
    </source>
</evidence>
<dbReference type="OrthoDB" id="414569at2759"/>
<dbReference type="GO" id="GO:0046872">
    <property type="term" value="F:metal ion binding"/>
    <property type="evidence" value="ECO:0007669"/>
    <property type="project" value="UniProtKB-KW"/>
</dbReference>
<gene>
    <name evidence="26" type="ORF">AC631_01604</name>
</gene>
<dbReference type="GO" id="GO:0042802">
    <property type="term" value="F:identical protein binding"/>
    <property type="evidence" value="ECO:0007669"/>
    <property type="project" value="UniProtKB-ARBA"/>
</dbReference>
<evidence type="ECO:0000256" key="11">
    <source>
        <dbReference type="ARBA" id="ARBA00022723"/>
    </source>
</evidence>
<evidence type="ECO:0000259" key="25">
    <source>
        <dbReference type="PROSITE" id="PS51819"/>
    </source>
</evidence>
<evidence type="ECO:0000256" key="18">
    <source>
        <dbReference type="ARBA" id="ARBA00023034"/>
    </source>
</evidence>
<comment type="similarity">
    <text evidence="6">Belongs to the 4HPPD family.</text>
</comment>
<evidence type="ECO:0000256" key="2">
    <source>
        <dbReference type="ARBA" id="ARBA00004395"/>
    </source>
</evidence>
<evidence type="ECO:0000256" key="16">
    <source>
        <dbReference type="ARBA" id="ARBA00023002"/>
    </source>
</evidence>
<feature type="coiled-coil region" evidence="24">
    <location>
        <begin position="136"/>
        <end position="163"/>
    </location>
</feature>
<evidence type="ECO:0000256" key="9">
    <source>
        <dbReference type="ARBA" id="ARBA00018452"/>
    </source>
</evidence>
<evidence type="ECO:0000256" key="21">
    <source>
        <dbReference type="ARBA" id="ARBA00029786"/>
    </source>
</evidence>
<keyword evidence="17" id="KW-0408">Iron</keyword>
<dbReference type="EMBL" id="LMYN01000023">
    <property type="protein sequence ID" value="KSA02617.1"/>
    <property type="molecule type" value="Genomic_DNA"/>
</dbReference>
<name>A0A0V1Q2B3_9ASCO</name>